<evidence type="ECO:0000259" key="4">
    <source>
        <dbReference type="PROSITE" id="PS51461"/>
    </source>
</evidence>
<dbReference type="PROSITE" id="PS51461">
    <property type="entry name" value="NC1_FIB"/>
    <property type="match status" value="1"/>
</dbReference>
<comment type="subcellular location">
    <subcellularLocation>
        <location evidence="1">Secreted</location>
    </subcellularLocation>
</comment>
<comment type="caution">
    <text evidence="5">The sequence shown here is derived from an EMBL/GenBank/DDBJ whole genome shotgun (WGS) entry which is preliminary data.</text>
</comment>
<feature type="domain" description="Fibrillar collagen NC1" evidence="4">
    <location>
        <begin position="64"/>
        <end position="264"/>
    </location>
</feature>
<proteinExistence type="predicted"/>
<protein>
    <recommendedName>
        <fullName evidence="4">Fibrillar collagen NC1 domain-containing protein</fullName>
    </recommendedName>
</protein>
<dbReference type="GO" id="GO:0005201">
    <property type="term" value="F:extracellular matrix structural constituent"/>
    <property type="evidence" value="ECO:0007669"/>
    <property type="project" value="InterPro"/>
</dbReference>
<organism evidence="5 6">
    <name type="scientific">Scyliorhinus torazame</name>
    <name type="common">Cloudy catshark</name>
    <name type="synonym">Catulus torazame</name>
    <dbReference type="NCBI Taxonomy" id="75743"/>
    <lineage>
        <taxon>Eukaryota</taxon>
        <taxon>Metazoa</taxon>
        <taxon>Chordata</taxon>
        <taxon>Craniata</taxon>
        <taxon>Vertebrata</taxon>
        <taxon>Chondrichthyes</taxon>
        <taxon>Elasmobranchii</taxon>
        <taxon>Galeomorphii</taxon>
        <taxon>Galeoidea</taxon>
        <taxon>Carcharhiniformes</taxon>
        <taxon>Scyliorhinidae</taxon>
        <taxon>Scyliorhinus</taxon>
    </lineage>
</organism>
<dbReference type="GO" id="GO:0005581">
    <property type="term" value="C:collagen trimer"/>
    <property type="evidence" value="ECO:0007669"/>
    <property type="project" value="UniProtKB-KW"/>
</dbReference>
<evidence type="ECO:0000256" key="1">
    <source>
        <dbReference type="ARBA" id="ARBA00004613"/>
    </source>
</evidence>
<dbReference type="Proteomes" id="UP000288216">
    <property type="component" value="Unassembled WGS sequence"/>
</dbReference>
<dbReference type="Pfam" id="PF01410">
    <property type="entry name" value="COLFI"/>
    <property type="match status" value="2"/>
</dbReference>
<keyword evidence="6" id="KW-1185">Reference proteome</keyword>
<keyword evidence="2" id="KW-0964">Secreted</keyword>
<dbReference type="InterPro" id="IPR000885">
    <property type="entry name" value="Fib_collagen_C"/>
</dbReference>
<dbReference type="FunFam" id="2.60.120.1000:FF:000003">
    <property type="entry name" value="Collagen alpha-1(XXVII) chain B"/>
    <property type="match status" value="1"/>
</dbReference>
<dbReference type="GO" id="GO:0005576">
    <property type="term" value="C:extracellular region"/>
    <property type="evidence" value="ECO:0007669"/>
    <property type="project" value="UniProtKB-SubCell"/>
</dbReference>
<gene>
    <name evidence="5" type="ORF">scyTo_0020385</name>
</gene>
<evidence type="ECO:0000313" key="5">
    <source>
        <dbReference type="EMBL" id="GCB75668.1"/>
    </source>
</evidence>
<reference evidence="5 6" key="1">
    <citation type="journal article" date="2018" name="Nat. Ecol. Evol.">
        <title>Shark genomes provide insights into elasmobranch evolution and the origin of vertebrates.</title>
        <authorList>
            <person name="Hara Y"/>
            <person name="Yamaguchi K"/>
            <person name="Onimaru K"/>
            <person name="Kadota M"/>
            <person name="Koyanagi M"/>
            <person name="Keeley SD"/>
            <person name="Tatsumi K"/>
            <person name="Tanaka K"/>
            <person name="Motone F"/>
            <person name="Kageyama Y"/>
            <person name="Nozu R"/>
            <person name="Adachi N"/>
            <person name="Nishimura O"/>
            <person name="Nakagawa R"/>
            <person name="Tanegashima C"/>
            <person name="Kiyatake I"/>
            <person name="Matsumoto R"/>
            <person name="Murakumo K"/>
            <person name="Nishida K"/>
            <person name="Terakita A"/>
            <person name="Kuratani S"/>
            <person name="Sato K"/>
            <person name="Hyodo S Kuraku.S."/>
        </authorList>
    </citation>
    <scope>NUCLEOTIDE SEQUENCE [LARGE SCALE GENOMIC DNA]</scope>
</reference>
<keyword evidence="3" id="KW-0176">Collagen</keyword>
<evidence type="ECO:0000256" key="2">
    <source>
        <dbReference type="ARBA" id="ARBA00022525"/>
    </source>
</evidence>
<dbReference type="OrthoDB" id="8939548at2759"/>
<sequence>FFEQNVQQRGSPTDGVSRSLCPLFLVVQRYVDINAAIQALIASNEALQFENYQNTETPVMDQGMEVFKTLHYLSSLMHSIKHPLGTKDHPVRVCRDLLNCESKLSNDKYWIDPNLGCPSDTIEVFCNFSAGGQTCLHPLSTTKLDFGIGKVQMNFLHLLSSEAVQTITIHCLNFPVWKNTSNNDSYANSMRFRGWNGQIFKANTISQPKIIRDGCKIQDGTWQQTQFLFHTQVVDRLPIVEIQGLPRLSPAKQYRVEIGLVCFL</sequence>
<accession>A0A401PRB2</accession>
<dbReference type="SMART" id="SM00038">
    <property type="entry name" value="COLFI"/>
    <property type="match status" value="1"/>
</dbReference>
<evidence type="ECO:0000313" key="6">
    <source>
        <dbReference type="Proteomes" id="UP000288216"/>
    </source>
</evidence>
<dbReference type="AlphaFoldDB" id="A0A401PRB2"/>
<dbReference type="Gene3D" id="2.60.120.1000">
    <property type="match status" value="2"/>
</dbReference>
<name>A0A401PRB2_SCYTO</name>
<feature type="non-terminal residue" evidence="5">
    <location>
        <position position="1"/>
    </location>
</feature>
<dbReference type="STRING" id="75743.A0A401PRB2"/>
<dbReference type="OMA" id="QWISEVH"/>
<evidence type="ECO:0000256" key="3">
    <source>
        <dbReference type="ARBA" id="ARBA00023119"/>
    </source>
</evidence>
<dbReference type="EMBL" id="BFAA01016403">
    <property type="protein sequence ID" value="GCB75668.1"/>
    <property type="molecule type" value="Genomic_DNA"/>
</dbReference>